<accession>A0ACC3BQX6</accession>
<sequence length="166" mass="18405">MRFRDSSSKFSGNLGKAWMGHVAAYQQVARDYDLSQEQRFQFRHNILSDDAKRFYLDEVQSYASTLSQAVDMVSAENNSIVRQNRLKNYQAGYRMSTQLTDGLTEAAALEKTYKMITKLAPQDAGGPEADAGDDRQLFHALLASRTGGLTTGAADGDSKTDFAMQD</sequence>
<protein>
    <submittedName>
        <fullName evidence="1">Uncharacterized protein</fullName>
    </submittedName>
</protein>
<organism evidence="1 2">
    <name type="scientific">Pyropia yezoensis</name>
    <name type="common">Susabi-nori</name>
    <name type="synonym">Porphyra yezoensis</name>
    <dbReference type="NCBI Taxonomy" id="2788"/>
    <lineage>
        <taxon>Eukaryota</taxon>
        <taxon>Rhodophyta</taxon>
        <taxon>Bangiophyceae</taxon>
        <taxon>Bangiales</taxon>
        <taxon>Bangiaceae</taxon>
        <taxon>Pyropia</taxon>
    </lineage>
</organism>
<name>A0ACC3BQX6_PYRYE</name>
<reference evidence="1" key="1">
    <citation type="submission" date="2019-11" db="EMBL/GenBank/DDBJ databases">
        <title>Nori genome reveals adaptations in red seaweeds to the harsh intertidal environment.</title>
        <authorList>
            <person name="Wang D."/>
            <person name="Mao Y."/>
        </authorList>
    </citation>
    <scope>NUCLEOTIDE SEQUENCE</scope>
    <source>
        <tissue evidence="1">Gametophyte</tissue>
    </source>
</reference>
<keyword evidence="2" id="KW-1185">Reference proteome</keyword>
<proteinExistence type="predicted"/>
<gene>
    <name evidence="1" type="ORF">I4F81_002400</name>
</gene>
<dbReference type="EMBL" id="CM020618">
    <property type="protein sequence ID" value="KAK1859806.1"/>
    <property type="molecule type" value="Genomic_DNA"/>
</dbReference>
<comment type="caution">
    <text evidence="1">The sequence shown here is derived from an EMBL/GenBank/DDBJ whole genome shotgun (WGS) entry which is preliminary data.</text>
</comment>
<dbReference type="Proteomes" id="UP000798662">
    <property type="component" value="Chromosome 1"/>
</dbReference>
<evidence type="ECO:0000313" key="2">
    <source>
        <dbReference type="Proteomes" id="UP000798662"/>
    </source>
</evidence>
<evidence type="ECO:0000313" key="1">
    <source>
        <dbReference type="EMBL" id="KAK1859806.1"/>
    </source>
</evidence>